<evidence type="ECO:0000313" key="1">
    <source>
        <dbReference type="EMBL" id="HAE0521123.1"/>
    </source>
</evidence>
<organism evidence="1">
    <name type="scientific">Salmonella enteritidis PT4 (strain P125109)</name>
    <dbReference type="NCBI Taxonomy" id="550537"/>
    <lineage>
        <taxon>Bacteria</taxon>
        <taxon>Pseudomonadati</taxon>
        <taxon>Pseudomonadota</taxon>
        <taxon>Gammaproteobacteria</taxon>
        <taxon>Enterobacterales</taxon>
        <taxon>Enterobacteriaceae</taxon>
        <taxon>Salmonella</taxon>
    </lineage>
</organism>
<proteinExistence type="predicted"/>
<gene>
    <name evidence="1" type="ORF">G2720_25355</name>
</gene>
<accession>A0A724WS31</accession>
<dbReference type="AlphaFoldDB" id="A0A724WS31"/>
<reference evidence="1" key="1">
    <citation type="journal article" date="2018" name="Genome Biol.">
        <title>SKESA: strategic k-mer extension for scrupulous assemblies.</title>
        <authorList>
            <person name="Souvorov A."/>
            <person name="Agarwala R."/>
            <person name="Lipman D.J."/>
        </authorList>
    </citation>
    <scope>NUCLEOTIDE SEQUENCE</scope>
    <source>
        <strain evidence="1">P125109</strain>
    </source>
</reference>
<protein>
    <submittedName>
        <fullName evidence="1">Uncharacterized protein</fullName>
    </submittedName>
</protein>
<dbReference type="EMBL" id="DAAQRD010000089">
    <property type="protein sequence ID" value="HAE0521123.1"/>
    <property type="molecule type" value="Genomic_DNA"/>
</dbReference>
<comment type="caution">
    <text evidence="1">The sequence shown here is derived from an EMBL/GenBank/DDBJ whole genome shotgun (WGS) entry which is preliminary data.</text>
</comment>
<reference evidence="1" key="2">
    <citation type="submission" date="2019-01" db="EMBL/GenBank/DDBJ databases">
        <authorList>
            <consortium name="NCBI Pathogen Detection Project"/>
        </authorList>
    </citation>
    <scope>NUCLEOTIDE SEQUENCE</scope>
    <source>
        <strain evidence="1">P125109</strain>
    </source>
</reference>
<sequence>MNILLNELFGTPEVVLSLNAIERSGFLPSRLDDRNGILYTVLDIDGSTFLAETTRYVDAEGNEDHRILMTDAIEDVGYVPILSNNTRQAHNARTRWLIPDLTDTGHIMSQIEHMTGFFKGRHYRLKQTGQIFLLVHVSLLRASGTCVLAFNYIEVDESGEATHPIVIQTRPAYDFYGNRHFADINRSSRT</sequence>
<name>A0A724WS31_SALEP</name>